<evidence type="ECO:0000313" key="3">
    <source>
        <dbReference type="Proteomes" id="UP000216021"/>
    </source>
</evidence>
<dbReference type="OrthoDB" id="6497802at2"/>
<sequence length="186" mass="20335">MDSDIIAFETLLSARDALLATQETAKWTFWIMVATWVAGCATFAAVVVSLYIANRKPISRITSTCGTAIVSPSPGISLIGLSLNVANIGMHPVVISSITWVCNGDKQLVFVFNTHASDKLPKKLEHGESAMFFIEFNNFADWKADLLNFIEKANGKVKKLQYVVTLGTGQSVTFKPDKELMNTLTS</sequence>
<proteinExistence type="predicted"/>
<comment type="caution">
    <text evidence="2">The sequence shown here is derived from an EMBL/GenBank/DDBJ whole genome shotgun (WGS) entry which is preliminary data.</text>
</comment>
<dbReference type="AlphaFoldDB" id="A0A1S8CHS9"/>
<dbReference type="RefSeq" id="WP_076942387.1">
    <property type="nucleotide sequence ID" value="NZ_MOXD01000006.1"/>
</dbReference>
<name>A0A1S8CHS9_9GAMM</name>
<keyword evidence="3" id="KW-1185">Reference proteome</keyword>
<keyword evidence="1" id="KW-0472">Membrane</keyword>
<evidence type="ECO:0000256" key="1">
    <source>
        <dbReference type="SAM" id="Phobius"/>
    </source>
</evidence>
<keyword evidence="1" id="KW-1133">Transmembrane helix</keyword>
<evidence type="ECO:0000313" key="2">
    <source>
        <dbReference type="EMBL" id="OMQ22174.1"/>
    </source>
</evidence>
<keyword evidence="1" id="KW-0812">Transmembrane</keyword>
<feature type="transmembrane region" description="Helical" evidence="1">
    <location>
        <begin position="27"/>
        <end position="53"/>
    </location>
</feature>
<protein>
    <submittedName>
        <fullName evidence="2">Uncharacterized protein</fullName>
    </submittedName>
</protein>
<dbReference type="EMBL" id="MOXD01000006">
    <property type="protein sequence ID" value="OMQ22174.1"/>
    <property type="molecule type" value="Genomic_DNA"/>
</dbReference>
<reference evidence="2 3" key="1">
    <citation type="submission" date="2016-11" db="EMBL/GenBank/DDBJ databases">
        <title>Rahnella oryzae sp. nov., isolated from rice root.</title>
        <authorList>
            <person name="Zhang X.-X."/>
            <person name="Zhang J."/>
        </authorList>
    </citation>
    <scope>NUCLEOTIDE SEQUENCE [LARGE SCALE GENOMIC DNA]</scope>
    <source>
        <strain evidence="2 3">J11-6</strain>
    </source>
</reference>
<dbReference type="Proteomes" id="UP000216021">
    <property type="component" value="Unassembled WGS sequence"/>
</dbReference>
<dbReference type="STRING" id="2034155.BMI79_11675"/>
<gene>
    <name evidence="2" type="ORF">BMI79_11675</name>
</gene>
<organism evidence="2 3">
    <name type="scientific">Serratia oryzae</name>
    <dbReference type="NCBI Taxonomy" id="2034155"/>
    <lineage>
        <taxon>Bacteria</taxon>
        <taxon>Pseudomonadati</taxon>
        <taxon>Pseudomonadota</taxon>
        <taxon>Gammaproteobacteria</taxon>
        <taxon>Enterobacterales</taxon>
        <taxon>Yersiniaceae</taxon>
        <taxon>Serratia</taxon>
    </lineage>
</organism>
<accession>A0A1S8CHS9</accession>